<organism evidence="3 4">
    <name type="scientific">Tetranychus urticae</name>
    <name type="common">Two-spotted spider mite</name>
    <dbReference type="NCBI Taxonomy" id="32264"/>
    <lineage>
        <taxon>Eukaryota</taxon>
        <taxon>Metazoa</taxon>
        <taxon>Ecdysozoa</taxon>
        <taxon>Arthropoda</taxon>
        <taxon>Chelicerata</taxon>
        <taxon>Arachnida</taxon>
        <taxon>Acari</taxon>
        <taxon>Acariformes</taxon>
        <taxon>Trombidiformes</taxon>
        <taxon>Prostigmata</taxon>
        <taxon>Eleutherengona</taxon>
        <taxon>Raphignathae</taxon>
        <taxon>Tetranychoidea</taxon>
        <taxon>Tetranychidae</taxon>
        <taxon>Tetranychus</taxon>
    </lineage>
</organism>
<accession>T1KPH4</accession>
<evidence type="ECO:0000256" key="2">
    <source>
        <dbReference type="ARBA" id="ARBA00019580"/>
    </source>
</evidence>
<dbReference type="GO" id="GO:0031083">
    <property type="term" value="C:BLOC-1 complex"/>
    <property type="evidence" value="ECO:0007669"/>
    <property type="project" value="InterPro"/>
</dbReference>
<evidence type="ECO:0000313" key="4">
    <source>
        <dbReference type="Proteomes" id="UP000015104"/>
    </source>
</evidence>
<reference evidence="4" key="1">
    <citation type="submission" date="2011-08" db="EMBL/GenBank/DDBJ databases">
        <authorList>
            <person name="Rombauts S."/>
        </authorList>
    </citation>
    <scope>NUCLEOTIDE SEQUENCE</scope>
    <source>
        <strain evidence="4">London</strain>
    </source>
</reference>
<dbReference type="Pfam" id="PF14942">
    <property type="entry name" value="Muted"/>
    <property type="match status" value="1"/>
</dbReference>
<dbReference type="GO" id="GO:0030133">
    <property type="term" value="C:transport vesicle"/>
    <property type="evidence" value="ECO:0007669"/>
    <property type="project" value="InterPro"/>
</dbReference>
<name>T1KPH4_TETUR</name>
<dbReference type="OrthoDB" id="18964at2759"/>
<gene>
    <name evidence="3" type="primary">107366164</name>
</gene>
<proteinExistence type="inferred from homology"/>
<dbReference type="HOGENOM" id="CLU_1706519_0_0_1"/>
<comment type="similarity">
    <text evidence="1">Belongs to the BLOC1S5 family.</text>
</comment>
<protein>
    <recommendedName>
        <fullName evidence="2">Biogenesis of lysosome-related organelles complex 1 subunit 5</fullName>
    </recommendedName>
</protein>
<dbReference type="PANTHER" id="PTHR31784:SF2">
    <property type="entry name" value="BIOGENESIS OF LYSOSOME-RELATED ORGANELLES COMPLEX 1 SUBUNIT 5"/>
    <property type="match status" value="1"/>
</dbReference>
<dbReference type="Proteomes" id="UP000015104">
    <property type="component" value="Unassembled WGS sequence"/>
</dbReference>
<evidence type="ECO:0000313" key="3">
    <source>
        <dbReference type="EnsemblMetazoa" id="tetur17g00490.1"/>
    </source>
</evidence>
<dbReference type="InterPro" id="IPR017243">
    <property type="entry name" value="Bloc1s5"/>
</dbReference>
<dbReference type="EMBL" id="CAEY01000329">
    <property type="status" value="NOT_ANNOTATED_CDS"/>
    <property type="molecule type" value="Genomic_DNA"/>
</dbReference>
<keyword evidence="4" id="KW-1185">Reference proteome</keyword>
<sequence>MFAIVDEIVTRLLDHRCFTSGELKFFTQQFEETRNNHEVKQVDQIEKCIKDLSENDLPMAKDKLEKSNLFEIEPNIDDLLEQATELIDMEHKEEKRRNRKLAEIIIKYEAEKSLVIKETQTKIADLDTIYADKANDLKKYYKELEAKWRLDKVQ</sequence>
<evidence type="ECO:0000256" key="1">
    <source>
        <dbReference type="ARBA" id="ARBA00010754"/>
    </source>
</evidence>
<reference evidence="3" key="2">
    <citation type="submission" date="2015-06" db="UniProtKB">
        <authorList>
            <consortium name="EnsemblMetazoa"/>
        </authorList>
    </citation>
    <scope>IDENTIFICATION</scope>
</reference>
<dbReference type="KEGG" id="tut:107366164"/>
<dbReference type="EnsemblMetazoa" id="tetur17g00490.1">
    <property type="protein sequence ID" value="tetur17g00490.1"/>
    <property type="gene ID" value="tetur17g00490"/>
</dbReference>
<dbReference type="STRING" id="32264.T1KPH4"/>
<dbReference type="AlphaFoldDB" id="T1KPH4"/>
<dbReference type="PANTHER" id="PTHR31784">
    <property type="entry name" value="BIOGENESIS OF LYSOSOME-RELATED ORGANELLES COMPLEX 1 SUBUNIT 5"/>
    <property type="match status" value="1"/>
</dbReference>
<dbReference type="OMA" id="LDHRCFT"/>